<sequence>MRGKGDGKRACASRPVHRGTASSHRSDPAHHRQILPAQYVEPRVKPSENTVAAMQARGIAPASQPVSSMRIERRFDEMHRLLPLEVSPSRPRMSAARRSVPSVAGGQHHRHRKRQGSSKKGEPRPRWRRLCSFLFGREEFEDWDNSSSQADAAKVTDSQRRTARMVEGLPLPTWAKHSLFDVLDFLSRKRVHFVVLVLAVLMVAIAPGGVMEDVAGSFTVDEDARPGLTFANKYNRGSTYLPRRHPVAIIPGFITSALEVWDTSLPCVRQKSFFSGFRQRMFGPQMIYLILSDPQCWLDLFSMDKKTGMDRNDTKVRADSGFASVDFFVPGYWVWAKVLINLADIGYDPQSMAVMTYDWRLSPGKAHERDGLFYEIRNSLRFLCQKNRKRAVVISHSYGTTVALAFFRWAEQREGGFMERHVAYYVNVGGVAMGVGKAASSMLLGDARDTLDIPWAARKMLDTFISQEARYGLSRSWSSLVSMLPRGCEEAWPGLTVLPNGTSLGTRGTATLIRSECQRSGHEGCVREVDSFLETIDDLPSLPQAPSTTVVCLYGVGLPAETGYYLMSNPDEANTETPYVGNSSVFDGTTSHGVRMSDGDDTVPLLSLAYMCRAVNGWSRNVGRVVTREFNHSITGASSLNLRGGKQSAKHVDILGNYEMIETILKIASGVDEEGVESPEADEFSYTDAGTGETTTLQRRVRDRIYSDVDFSIRSTLLSCMRKKNRPIQPVENFDDDNDFVWSGISTSAR</sequence>
<accession>A0A836KWL5</accession>
<evidence type="ECO:0000256" key="1">
    <source>
        <dbReference type="SAM" id="MobiDB-lite"/>
    </source>
</evidence>
<reference evidence="4" key="2">
    <citation type="journal article" date="2021" name="Sci. Data">
        <title>Chromosome-scale genome sequencing, assembly and annotation of six genomes from subfamily Leishmaniinae.</title>
        <authorList>
            <person name="Almutairi H."/>
            <person name="Urbaniak M.D."/>
            <person name="Bates M.D."/>
            <person name="Jariyapan N."/>
            <person name="Kwakye-Nuako G."/>
            <person name="Thomaz Soccol V."/>
            <person name="Al-Salem W.S."/>
            <person name="Dillon R.J."/>
            <person name="Bates P.A."/>
            <person name="Gatherer D."/>
        </authorList>
    </citation>
    <scope>NUCLEOTIDE SEQUENCE [LARGE SCALE GENOMIC DNA]</scope>
</reference>
<evidence type="ECO:0000256" key="2">
    <source>
        <dbReference type="SAM" id="Phobius"/>
    </source>
</evidence>
<evidence type="ECO:0008006" key="5">
    <source>
        <dbReference type="Google" id="ProtNLM"/>
    </source>
</evidence>
<dbReference type="GO" id="GO:0008374">
    <property type="term" value="F:O-acyltransferase activity"/>
    <property type="evidence" value="ECO:0007669"/>
    <property type="project" value="InterPro"/>
</dbReference>
<dbReference type="Gene3D" id="3.40.50.1820">
    <property type="entry name" value="alpha/beta hydrolase"/>
    <property type="match status" value="1"/>
</dbReference>
<keyword evidence="4" id="KW-1185">Reference proteome</keyword>
<dbReference type="KEGG" id="lmat:92517503"/>
<feature type="region of interest" description="Disordered" evidence="1">
    <location>
        <begin position="85"/>
        <end position="125"/>
    </location>
</feature>
<organism evidence="3 4">
    <name type="scientific">Leishmania martiniquensis</name>
    <dbReference type="NCBI Taxonomy" id="1580590"/>
    <lineage>
        <taxon>Eukaryota</taxon>
        <taxon>Discoba</taxon>
        <taxon>Euglenozoa</taxon>
        <taxon>Kinetoplastea</taxon>
        <taxon>Metakinetoplastina</taxon>
        <taxon>Trypanosomatida</taxon>
        <taxon>Trypanosomatidae</taxon>
        <taxon>Leishmaniinae</taxon>
        <taxon>Leishmania</taxon>
    </lineage>
</organism>
<dbReference type="EMBL" id="JAFEUZ010000009">
    <property type="protein sequence ID" value="KAG5485540.1"/>
    <property type="molecule type" value="Genomic_DNA"/>
</dbReference>
<proteinExistence type="predicted"/>
<dbReference type="AlphaFoldDB" id="A0A836KWL5"/>
<comment type="caution">
    <text evidence="3">The sequence shown here is derived from an EMBL/GenBank/DDBJ whole genome shotgun (WGS) entry which is preliminary data.</text>
</comment>
<feature type="compositionally biased region" description="Basic residues" evidence="1">
    <location>
        <begin position="107"/>
        <end position="117"/>
    </location>
</feature>
<dbReference type="GeneID" id="92517503"/>
<keyword evidence="2" id="KW-0812">Transmembrane</keyword>
<protein>
    <recommendedName>
        <fullName evidence="5">Phospholipid:diacylglycerol acyltransferase</fullName>
    </recommendedName>
</protein>
<feature type="region of interest" description="Disordered" evidence="1">
    <location>
        <begin position="1"/>
        <end position="43"/>
    </location>
</feature>
<dbReference type="SUPFAM" id="SSF53474">
    <property type="entry name" value="alpha/beta-Hydrolases"/>
    <property type="match status" value="1"/>
</dbReference>
<dbReference type="Proteomes" id="UP000673552">
    <property type="component" value="Unassembled WGS sequence"/>
</dbReference>
<dbReference type="PANTHER" id="PTHR11440">
    <property type="entry name" value="LECITHIN-CHOLESTEROL ACYLTRANSFERASE-RELATED"/>
    <property type="match status" value="1"/>
</dbReference>
<dbReference type="InterPro" id="IPR003386">
    <property type="entry name" value="LACT/PDAT_acylTrfase"/>
</dbReference>
<keyword evidence="2" id="KW-1133">Transmembrane helix</keyword>
<dbReference type="InterPro" id="IPR029058">
    <property type="entry name" value="AB_hydrolase_fold"/>
</dbReference>
<dbReference type="OrthoDB" id="190846at2759"/>
<dbReference type="RefSeq" id="XP_067180836.1">
    <property type="nucleotide sequence ID" value="XM_067324991.1"/>
</dbReference>
<keyword evidence="2" id="KW-0472">Membrane</keyword>
<dbReference type="Pfam" id="PF02450">
    <property type="entry name" value="LCAT"/>
    <property type="match status" value="2"/>
</dbReference>
<name>A0A836KWL5_9TRYP</name>
<gene>
    <name evidence="3" type="ORF">LSCM1_07627</name>
</gene>
<dbReference type="GO" id="GO:0006629">
    <property type="term" value="P:lipid metabolic process"/>
    <property type="evidence" value="ECO:0007669"/>
    <property type="project" value="InterPro"/>
</dbReference>
<evidence type="ECO:0000313" key="4">
    <source>
        <dbReference type="Proteomes" id="UP000673552"/>
    </source>
</evidence>
<reference evidence="4" key="1">
    <citation type="journal article" date="2021" name="Microbiol. Resour. Announc.">
        <title>LGAAP: Leishmaniinae Genome Assembly and Annotation Pipeline.</title>
        <authorList>
            <person name="Almutairi H."/>
            <person name="Urbaniak M.D."/>
            <person name="Bates M.D."/>
            <person name="Jariyapan N."/>
            <person name="Kwakye-Nuako G."/>
            <person name="Thomaz-Soccol V."/>
            <person name="Al-Salem W.S."/>
            <person name="Dillon R.J."/>
            <person name="Bates P.A."/>
            <person name="Gatherer D."/>
        </authorList>
    </citation>
    <scope>NUCLEOTIDE SEQUENCE [LARGE SCALE GENOMIC DNA]</scope>
</reference>
<feature type="transmembrane region" description="Helical" evidence="2">
    <location>
        <begin position="193"/>
        <end position="211"/>
    </location>
</feature>
<feature type="compositionally biased region" description="Low complexity" evidence="1">
    <location>
        <begin position="86"/>
        <end position="104"/>
    </location>
</feature>
<evidence type="ECO:0000313" key="3">
    <source>
        <dbReference type="EMBL" id="KAG5485540.1"/>
    </source>
</evidence>